<evidence type="ECO:0000256" key="2">
    <source>
        <dbReference type="ARBA" id="ARBA00022679"/>
    </source>
</evidence>
<dbReference type="FunFam" id="3.40.50.2000:FF:000010">
    <property type="entry name" value="Alpha,alpha-trehalose-phosphate synthase"/>
    <property type="match status" value="1"/>
</dbReference>
<dbReference type="eggNOG" id="KOG1050">
    <property type="taxonomic scope" value="Eukaryota"/>
</dbReference>
<evidence type="ECO:0000313" key="5">
    <source>
        <dbReference type="Proteomes" id="UP000011115"/>
    </source>
</evidence>
<dbReference type="InterPro" id="IPR001830">
    <property type="entry name" value="Glyco_trans_20"/>
</dbReference>
<dbReference type="GO" id="GO:0016757">
    <property type="term" value="F:glycosyltransferase activity"/>
    <property type="evidence" value="ECO:0007669"/>
    <property type="project" value="UniProtKB-KW"/>
</dbReference>
<dbReference type="PANTHER" id="PTHR10788:SF86">
    <property type="entry name" value="ALPHA,ALPHA-TREHALOSE-PHOSPHATE SYNTHASE [UDP-FORMING] 7-RELATED"/>
    <property type="match status" value="1"/>
</dbReference>
<proteinExistence type="predicted"/>
<dbReference type="eggNOG" id="KOG0987">
    <property type="taxonomic scope" value="Eukaryota"/>
</dbReference>
<sequence length="631" mass="72631">MVSCREYYCYKIQIREDDENGVLHCGRLFQQFIVDVFIKVETQRLDFVSLNQDLFRVDILQGIIDFLRVGETEASKIGKKTFLPVTFIGGPRDMRRRYMDAIALVQHFGKPDLFVTMTCNPSWPEIKQHMLSIDETQNRPDLVSRVFRAKVEELKVDILKRHIFGKVAAFMYTIEFQKRGLPHAHFLIILTNEYKLLTPESYDKFVCAELPDSNEQYLYSRVLQHMMHGPCGDINPTNSCMGKKGFCKFQYPKEFVEHTSKGKNSYPLYKRCNTRKTVYIRKHHMDNSWVVPYNPYLLCKFELKFNMFWSKPHSLAPPPDSPSTIEESQNTSTVKNFAFELLLSQHPHQRGKLVLVQIANPARGRGKDVQEVHAETYATVKRINQKFGRTGYEPVILVDKPLQFYERIAYYAVAECCLVTAVRDGMNLIPYEYVICRQGTEKLDATLGLNPTAPKKSMLVVSEFIGCSPSLSGAIRVNPWNIDAVSEAMDSTLIVSEAEKQMRHEKHYKYVCTHDVAYWAHSFLQDLERACRDHVRRRCWGIGFGLGFRLVALDPSFGKLSVEHIVSAYKRTKHRAILLDYDGTMTVRNSISKGPNAEVISILNSLCRDPKNIVFIVSGKDTDFNSVVFFV</sequence>
<dbReference type="Pfam" id="PF02358">
    <property type="entry name" value="Trehalose_PPase"/>
    <property type="match status" value="1"/>
</dbReference>
<dbReference type="EnsemblPlants" id="PGSC0003DMT400000688">
    <property type="protein sequence ID" value="PGSC0003DMT400000688"/>
    <property type="gene ID" value="PGSC0003DMG400000246"/>
</dbReference>
<keyword evidence="5" id="KW-1185">Reference proteome</keyword>
<dbReference type="AlphaFoldDB" id="M0ZH63"/>
<dbReference type="Pfam" id="PF14214">
    <property type="entry name" value="Helitron_like_N"/>
    <property type="match status" value="1"/>
</dbReference>
<reference evidence="5" key="1">
    <citation type="journal article" date="2011" name="Nature">
        <title>Genome sequence and analysis of the tuber crop potato.</title>
        <authorList>
            <consortium name="The Potato Genome Sequencing Consortium"/>
        </authorList>
    </citation>
    <scope>NUCLEOTIDE SEQUENCE [LARGE SCALE GENOMIC DNA]</scope>
    <source>
        <strain evidence="5">cv. DM1-3 516 R44</strain>
    </source>
</reference>
<evidence type="ECO:0000313" key="4">
    <source>
        <dbReference type="EnsemblPlants" id="PGSC0003DMT400000688"/>
    </source>
</evidence>
<dbReference type="Proteomes" id="UP000011115">
    <property type="component" value="Unassembled WGS sequence"/>
</dbReference>
<dbReference type="PANTHER" id="PTHR10788">
    <property type="entry name" value="TREHALOSE-6-PHOSPHATE SYNTHASE"/>
    <property type="match status" value="1"/>
</dbReference>
<reference evidence="4" key="2">
    <citation type="submission" date="2015-06" db="UniProtKB">
        <authorList>
            <consortium name="EnsemblPlants"/>
        </authorList>
    </citation>
    <scope>IDENTIFICATION</scope>
    <source>
        <strain evidence="4">DM1-3 516 R44</strain>
    </source>
</reference>
<dbReference type="ExpressionAtlas" id="M0ZH63">
    <property type="expression patterns" value="baseline"/>
</dbReference>
<name>M0ZH63_SOLTU</name>
<keyword evidence="1" id="KW-0328">Glycosyltransferase</keyword>
<evidence type="ECO:0000256" key="1">
    <source>
        <dbReference type="ARBA" id="ARBA00022676"/>
    </source>
</evidence>
<dbReference type="GO" id="GO:0005992">
    <property type="term" value="P:trehalose biosynthetic process"/>
    <property type="evidence" value="ECO:0000318"/>
    <property type="project" value="GO_Central"/>
</dbReference>
<dbReference type="Pfam" id="PF00982">
    <property type="entry name" value="Glyco_transf_20"/>
    <property type="match status" value="1"/>
</dbReference>
<protein>
    <submittedName>
        <fullName evidence="4">Trehalose-6-phosphate synthase</fullName>
    </submittedName>
</protein>
<dbReference type="InterPro" id="IPR003337">
    <property type="entry name" value="Trehalose_PPase"/>
</dbReference>
<dbReference type="SUPFAM" id="SSF53756">
    <property type="entry name" value="UDP-Glycosyltransferase/glycogen phosphorylase"/>
    <property type="match status" value="1"/>
</dbReference>
<dbReference type="Gene3D" id="3.40.50.2000">
    <property type="entry name" value="Glycogen Phosphorylase B"/>
    <property type="match status" value="1"/>
</dbReference>
<dbReference type="InterPro" id="IPR025476">
    <property type="entry name" value="Helitron_helicase-like"/>
</dbReference>
<organism evidence="4 5">
    <name type="scientific">Solanum tuberosum</name>
    <name type="common">Potato</name>
    <dbReference type="NCBI Taxonomy" id="4113"/>
    <lineage>
        <taxon>Eukaryota</taxon>
        <taxon>Viridiplantae</taxon>
        <taxon>Streptophyta</taxon>
        <taxon>Embryophyta</taxon>
        <taxon>Tracheophyta</taxon>
        <taxon>Spermatophyta</taxon>
        <taxon>Magnoliopsida</taxon>
        <taxon>eudicotyledons</taxon>
        <taxon>Gunneridae</taxon>
        <taxon>Pentapetalae</taxon>
        <taxon>asterids</taxon>
        <taxon>lamiids</taxon>
        <taxon>Solanales</taxon>
        <taxon>Solanaceae</taxon>
        <taxon>Solanoideae</taxon>
        <taxon>Solaneae</taxon>
        <taxon>Solanum</taxon>
    </lineage>
</organism>
<dbReference type="InParanoid" id="M0ZH63"/>
<evidence type="ECO:0000259" key="3">
    <source>
        <dbReference type="Pfam" id="PF14214"/>
    </source>
</evidence>
<dbReference type="Gramene" id="PGSC0003DMT400000688">
    <property type="protein sequence ID" value="PGSC0003DMT400000688"/>
    <property type="gene ID" value="PGSC0003DMG400000246"/>
</dbReference>
<dbReference type="PaxDb" id="4113-PGSC0003DMT400000688"/>
<keyword evidence="2" id="KW-0808">Transferase</keyword>
<dbReference type="HOGENOM" id="CLU_433757_0_0_1"/>
<dbReference type="STRING" id="4113.M0ZH63"/>
<accession>M0ZH63</accession>
<feature type="domain" description="Helitron helicase-like" evidence="3">
    <location>
        <begin position="7"/>
        <end position="188"/>
    </location>
</feature>